<comment type="caution">
    <text evidence="3">The sequence shown here is derived from an EMBL/GenBank/DDBJ whole genome shotgun (WGS) entry which is preliminary data.</text>
</comment>
<evidence type="ECO:0000313" key="4">
    <source>
        <dbReference type="Proteomes" id="UP000789342"/>
    </source>
</evidence>
<feature type="coiled-coil region" evidence="1">
    <location>
        <begin position="92"/>
        <end position="119"/>
    </location>
</feature>
<evidence type="ECO:0000313" key="3">
    <source>
        <dbReference type="EMBL" id="CAG8558845.1"/>
    </source>
</evidence>
<dbReference type="EMBL" id="CAJVPV010003746">
    <property type="protein sequence ID" value="CAG8558845.1"/>
    <property type="molecule type" value="Genomic_DNA"/>
</dbReference>
<organism evidence="3 4">
    <name type="scientific">Acaulospora morrowiae</name>
    <dbReference type="NCBI Taxonomy" id="94023"/>
    <lineage>
        <taxon>Eukaryota</taxon>
        <taxon>Fungi</taxon>
        <taxon>Fungi incertae sedis</taxon>
        <taxon>Mucoromycota</taxon>
        <taxon>Glomeromycotina</taxon>
        <taxon>Glomeromycetes</taxon>
        <taxon>Diversisporales</taxon>
        <taxon>Acaulosporaceae</taxon>
        <taxon>Acaulospora</taxon>
    </lineage>
</organism>
<dbReference type="OrthoDB" id="2434027at2759"/>
<accession>A0A9N9FTF0</accession>
<evidence type="ECO:0000256" key="1">
    <source>
        <dbReference type="SAM" id="Coils"/>
    </source>
</evidence>
<name>A0A9N9FTF0_9GLOM</name>
<feature type="region of interest" description="Disordered" evidence="2">
    <location>
        <begin position="43"/>
        <end position="81"/>
    </location>
</feature>
<keyword evidence="1" id="KW-0175">Coiled coil</keyword>
<gene>
    <name evidence="3" type="ORF">AMORRO_LOCUS5921</name>
</gene>
<feature type="compositionally biased region" description="Polar residues" evidence="2">
    <location>
        <begin position="54"/>
        <end position="70"/>
    </location>
</feature>
<keyword evidence="4" id="KW-1185">Reference proteome</keyword>
<evidence type="ECO:0000256" key="2">
    <source>
        <dbReference type="SAM" id="MobiDB-lite"/>
    </source>
</evidence>
<reference evidence="3" key="1">
    <citation type="submission" date="2021-06" db="EMBL/GenBank/DDBJ databases">
        <authorList>
            <person name="Kallberg Y."/>
            <person name="Tangrot J."/>
            <person name="Rosling A."/>
        </authorList>
    </citation>
    <scope>NUCLEOTIDE SEQUENCE</scope>
    <source>
        <strain evidence="3">CL551</strain>
    </source>
</reference>
<dbReference type="AlphaFoldDB" id="A0A9N9FTF0"/>
<proteinExistence type="predicted"/>
<dbReference type="Proteomes" id="UP000789342">
    <property type="component" value="Unassembled WGS sequence"/>
</dbReference>
<sequence length="120" mass="13438">MSNSMASIIASSNKQSSVHLTHQIDENTLHLDSIVTFDKRVKNRKPRSRGIAPLQSNKSVRISDSSNSGASAEAHIINRGDIPNTLTKKAKKNDLYTLIERDRKELEVVERESERILATK</sequence>
<protein>
    <submittedName>
        <fullName evidence="3">9407_t:CDS:1</fullName>
    </submittedName>
</protein>